<proteinExistence type="predicted"/>
<sequence length="37" mass="4315">MVPSPFIFLSSKLFCNSPRIRYGRKLSLFIIHWVCGT</sequence>
<dbReference type="EMBL" id="BK015686">
    <property type="protein sequence ID" value="DAE19790.1"/>
    <property type="molecule type" value="Genomic_DNA"/>
</dbReference>
<accession>A0A8S5QKI3</accession>
<reference evidence="1" key="1">
    <citation type="journal article" date="2021" name="Proc. Natl. Acad. Sci. U.S.A.">
        <title>A Catalog of Tens of Thousands of Viruses from Human Metagenomes Reveals Hidden Associations with Chronic Diseases.</title>
        <authorList>
            <person name="Tisza M.J."/>
            <person name="Buck C.B."/>
        </authorList>
    </citation>
    <scope>NUCLEOTIDE SEQUENCE</scope>
    <source>
        <strain evidence="1">Cteoh1</strain>
    </source>
</reference>
<protein>
    <submittedName>
        <fullName evidence="1">Uncharacterized protein</fullName>
    </submittedName>
</protein>
<evidence type="ECO:0000313" key="1">
    <source>
        <dbReference type="EMBL" id="DAE19790.1"/>
    </source>
</evidence>
<name>A0A8S5QKI3_9CAUD</name>
<organism evidence="1">
    <name type="scientific">Siphoviridae sp. cteoh1</name>
    <dbReference type="NCBI Taxonomy" id="2826407"/>
    <lineage>
        <taxon>Viruses</taxon>
        <taxon>Duplodnaviria</taxon>
        <taxon>Heunggongvirae</taxon>
        <taxon>Uroviricota</taxon>
        <taxon>Caudoviricetes</taxon>
    </lineage>
</organism>